<keyword evidence="10" id="KW-1185">Reference proteome</keyword>
<evidence type="ECO:0000313" key="9">
    <source>
        <dbReference type="EMBL" id="KAB1648880.1"/>
    </source>
</evidence>
<dbReference type="AlphaFoldDB" id="A0A6H9WRB9"/>
<feature type="transmembrane region" description="Helical" evidence="7">
    <location>
        <begin position="465"/>
        <end position="485"/>
    </location>
</feature>
<feature type="transmembrane region" description="Helical" evidence="7">
    <location>
        <begin position="546"/>
        <end position="567"/>
    </location>
</feature>
<feature type="compositionally biased region" description="Basic and acidic residues" evidence="6">
    <location>
        <begin position="1"/>
        <end position="10"/>
    </location>
</feature>
<dbReference type="InterPro" id="IPR019108">
    <property type="entry name" value="Caa3_assmbl_CtaG-rel"/>
</dbReference>
<feature type="transmembrane region" description="Helical" evidence="7">
    <location>
        <begin position="159"/>
        <end position="183"/>
    </location>
</feature>
<evidence type="ECO:0000256" key="4">
    <source>
        <dbReference type="ARBA" id="ARBA00022989"/>
    </source>
</evidence>
<reference evidence="9 10" key="1">
    <citation type="submission" date="2019-09" db="EMBL/GenBank/DDBJ databases">
        <title>Phylogeny of genus Pseudoclavibacter and closely related genus.</title>
        <authorList>
            <person name="Li Y."/>
        </authorList>
    </citation>
    <scope>NUCLEOTIDE SEQUENCE [LARGE SCALE GENOMIC DNA]</scope>
    <source>
        <strain evidence="9 10">EGI 60007</strain>
    </source>
</reference>
<feature type="transmembrane region" description="Helical" evidence="7">
    <location>
        <begin position="400"/>
        <end position="419"/>
    </location>
</feature>
<feature type="transmembrane region" description="Helical" evidence="7">
    <location>
        <begin position="190"/>
        <end position="207"/>
    </location>
</feature>
<dbReference type="GO" id="GO:0005886">
    <property type="term" value="C:plasma membrane"/>
    <property type="evidence" value="ECO:0007669"/>
    <property type="project" value="UniProtKB-SubCell"/>
</dbReference>
<dbReference type="RefSeq" id="WP_158027434.1">
    <property type="nucleotide sequence ID" value="NZ_BMHG01000001.1"/>
</dbReference>
<feature type="transmembrane region" description="Helical" evidence="7">
    <location>
        <begin position="579"/>
        <end position="610"/>
    </location>
</feature>
<evidence type="ECO:0000313" key="10">
    <source>
        <dbReference type="Proteomes" id="UP000431744"/>
    </source>
</evidence>
<evidence type="ECO:0000256" key="6">
    <source>
        <dbReference type="SAM" id="MobiDB-lite"/>
    </source>
</evidence>
<dbReference type="InterPro" id="IPR008457">
    <property type="entry name" value="Cu-R_CopD_dom"/>
</dbReference>
<feature type="transmembrane region" description="Helical" evidence="7">
    <location>
        <begin position="630"/>
        <end position="652"/>
    </location>
</feature>
<feature type="domain" description="Copper resistance protein D" evidence="8">
    <location>
        <begin position="256"/>
        <end position="353"/>
    </location>
</feature>
<comment type="subcellular location">
    <subcellularLocation>
        <location evidence="1">Cell membrane</location>
        <topology evidence="1">Multi-pass membrane protein</topology>
    </subcellularLocation>
</comment>
<feature type="transmembrane region" description="Helical" evidence="7">
    <location>
        <begin position="39"/>
        <end position="65"/>
    </location>
</feature>
<feature type="transmembrane region" description="Helical" evidence="7">
    <location>
        <begin position="227"/>
        <end position="249"/>
    </location>
</feature>
<evidence type="ECO:0000256" key="5">
    <source>
        <dbReference type="ARBA" id="ARBA00023136"/>
    </source>
</evidence>
<keyword evidence="3 7" id="KW-0812">Transmembrane</keyword>
<dbReference type="PANTHER" id="PTHR34820">
    <property type="entry name" value="INNER MEMBRANE PROTEIN YEBZ"/>
    <property type="match status" value="1"/>
</dbReference>
<feature type="transmembrane region" description="Helical" evidence="7">
    <location>
        <begin position="513"/>
        <end position="534"/>
    </location>
</feature>
<evidence type="ECO:0000256" key="3">
    <source>
        <dbReference type="ARBA" id="ARBA00022692"/>
    </source>
</evidence>
<protein>
    <submittedName>
        <fullName evidence="9">Bifunctional copper resistance protein CopD/cytochrome c oxidase assembly protein</fullName>
    </submittedName>
</protein>
<gene>
    <name evidence="9" type="ORF">F8O04_00820</name>
</gene>
<comment type="caution">
    <text evidence="9">The sequence shown here is derived from an EMBL/GenBank/DDBJ whole genome shotgun (WGS) entry which is preliminary data.</text>
</comment>
<evidence type="ECO:0000256" key="2">
    <source>
        <dbReference type="ARBA" id="ARBA00022475"/>
    </source>
</evidence>
<sequence length="704" mass="75397">MSDSRSDAVKATKPGRAQRASRTSPARVARWSEADVRRVALAPAAFITAALIALVVGLGLGGGATPLAVSDPGPVVMWGLPVLKLLFNVSAAVTIGALAMAMWGVSRDEPEFERTMTIAQGGASAWLATGLGAALFTFLQISNIPLSFDAAFGDQLVFFFTQLEIGTLTVMQLAMVLALSLAVFAVRGPWGVAIMTAISLLALWPLAAQGHVAGAANHELAVGGMTLHLTGAAVWLGGLVVIAILAPKLGGVRRLALLERYSTLALLSFVVVAASGIVASIVNVGSLAGLATPYGLIVLLKAAALTGLGAFGAAQRRWLIGRMRRGVGRAPLAWLIALELALMGVAAGLAAALGRTPSVVPDTPAGELGAPTPAEILAGVPLPPEFEPWRLLTEWSLEPIWTLLALLGAFFYAAGVWRLRRRGDAWPVLRTVSFMIAVAVLLYLVNGPLFVYGQFLFSFHMTEHMVLSMIIPIFLVVASPITLLLRAVEPRRDGSMGTREWVLAFVHSRWAKFFSHPIVAAVMFGGSLLIFYYTPLFRWAVTDHVGHMWMIADFLVVGYLFVASLIGDEPGLHRAPYPMRLIVLVLVMTFHAFFGISVMSGTGLLVADWFGATGRTWGLDAIGDQQLGGAIAWGIGELPTVILALLVTVWWMRDDKREQRRRDRRVARDGDAELEAYNAKLRALAELDADGSARPQTDREEAKP</sequence>
<feature type="transmembrane region" description="Helical" evidence="7">
    <location>
        <begin position="332"/>
        <end position="353"/>
    </location>
</feature>
<feature type="transmembrane region" description="Helical" evidence="7">
    <location>
        <begin position="431"/>
        <end position="453"/>
    </location>
</feature>
<keyword evidence="4 7" id="KW-1133">Transmembrane helix</keyword>
<keyword evidence="2" id="KW-1003">Cell membrane</keyword>
<dbReference type="PANTHER" id="PTHR34820:SF4">
    <property type="entry name" value="INNER MEMBRANE PROTEIN YEBZ"/>
    <property type="match status" value="1"/>
</dbReference>
<dbReference type="OrthoDB" id="5241646at2"/>
<dbReference type="InterPro" id="IPR032694">
    <property type="entry name" value="CopC/D"/>
</dbReference>
<name>A0A6H9WRB9_9MICO</name>
<evidence type="ECO:0000256" key="1">
    <source>
        <dbReference type="ARBA" id="ARBA00004651"/>
    </source>
</evidence>
<feature type="transmembrane region" description="Helical" evidence="7">
    <location>
        <begin position="294"/>
        <end position="311"/>
    </location>
</feature>
<proteinExistence type="predicted"/>
<evidence type="ECO:0000259" key="8">
    <source>
        <dbReference type="Pfam" id="PF05425"/>
    </source>
</evidence>
<feature type="region of interest" description="Disordered" evidence="6">
    <location>
        <begin position="1"/>
        <end position="26"/>
    </location>
</feature>
<dbReference type="GO" id="GO:0006825">
    <property type="term" value="P:copper ion transport"/>
    <property type="evidence" value="ECO:0007669"/>
    <property type="project" value="InterPro"/>
</dbReference>
<feature type="transmembrane region" description="Helical" evidence="7">
    <location>
        <begin position="117"/>
        <end position="139"/>
    </location>
</feature>
<dbReference type="Pfam" id="PF05425">
    <property type="entry name" value="CopD"/>
    <property type="match status" value="1"/>
</dbReference>
<evidence type="ECO:0000256" key="7">
    <source>
        <dbReference type="SAM" id="Phobius"/>
    </source>
</evidence>
<keyword evidence="5 7" id="KW-0472">Membrane</keyword>
<accession>A0A6H9WRB9</accession>
<dbReference type="Pfam" id="PF09678">
    <property type="entry name" value="Caa3_CtaG"/>
    <property type="match status" value="1"/>
</dbReference>
<feature type="transmembrane region" description="Helical" evidence="7">
    <location>
        <begin position="261"/>
        <end position="282"/>
    </location>
</feature>
<organism evidence="9 10">
    <name type="scientific">Pseudoclavibacter endophyticus</name>
    <dbReference type="NCBI Taxonomy" id="1778590"/>
    <lineage>
        <taxon>Bacteria</taxon>
        <taxon>Bacillati</taxon>
        <taxon>Actinomycetota</taxon>
        <taxon>Actinomycetes</taxon>
        <taxon>Micrococcales</taxon>
        <taxon>Microbacteriaceae</taxon>
        <taxon>Pseudoclavibacter</taxon>
    </lineage>
</organism>
<dbReference type="EMBL" id="WBJY01000001">
    <property type="protein sequence ID" value="KAB1648880.1"/>
    <property type="molecule type" value="Genomic_DNA"/>
</dbReference>
<dbReference type="Proteomes" id="UP000431744">
    <property type="component" value="Unassembled WGS sequence"/>
</dbReference>
<feature type="transmembrane region" description="Helical" evidence="7">
    <location>
        <begin position="85"/>
        <end position="105"/>
    </location>
</feature>